<keyword evidence="5 7" id="KW-1133">Transmembrane helix</keyword>
<evidence type="ECO:0000256" key="4">
    <source>
        <dbReference type="ARBA" id="ARBA00022692"/>
    </source>
</evidence>
<keyword evidence="10" id="KW-1185">Reference proteome</keyword>
<feature type="domain" description="Glycine transporter" evidence="8">
    <location>
        <begin position="9"/>
        <end position="83"/>
    </location>
</feature>
<dbReference type="RefSeq" id="WP_127906173.1">
    <property type="nucleotide sequence ID" value="NZ_RQXX01000002.1"/>
</dbReference>
<keyword evidence="3" id="KW-1003">Cell membrane</keyword>
<feature type="domain" description="Glycine transporter" evidence="8">
    <location>
        <begin position="95"/>
        <end position="167"/>
    </location>
</feature>
<name>A0A438AJV6_9RHOB</name>
<dbReference type="InterPro" id="IPR005115">
    <property type="entry name" value="Gly_transporter"/>
</dbReference>
<dbReference type="Proteomes" id="UP000285908">
    <property type="component" value="Unassembled WGS sequence"/>
</dbReference>
<comment type="similarity">
    <text evidence="2">Belongs to the UPF0126 family.</text>
</comment>
<evidence type="ECO:0000256" key="3">
    <source>
        <dbReference type="ARBA" id="ARBA00022475"/>
    </source>
</evidence>
<feature type="transmembrane region" description="Helical" evidence="7">
    <location>
        <begin position="34"/>
        <end position="56"/>
    </location>
</feature>
<protein>
    <submittedName>
        <fullName evidence="9">Trimeric intracellular cation channel family protein</fullName>
    </submittedName>
</protein>
<comment type="subcellular location">
    <subcellularLocation>
        <location evidence="1">Cell membrane</location>
        <topology evidence="1">Multi-pass membrane protein</topology>
    </subcellularLocation>
</comment>
<gene>
    <name evidence="9" type="ORF">EKE94_08635</name>
</gene>
<evidence type="ECO:0000256" key="7">
    <source>
        <dbReference type="SAM" id="Phobius"/>
    </source>
</evidence>
<evidence type="ECO:0000259" key="8">
    <source>
        <dbReference type="Pfam" id="PF03458"/>
    </source>
</evidence>
<proteinExistence type="inferred from homology"/>
<accession>A0A438AJV6</accession>
<dbReference type="AlphaFoldDB" id="A0A438AJV6"/>
<dbReference type="GO" id="GO:0005886">
    <property type="term" value="C:plasma membrane"/>
    <property type="evidence" value="ECO:0007669"/>
    <property type="project" value="UniProtKB-SubCell"/>
</dbReference>
<dbReference type="OrthoDB" id="9791874at2"/>
<feature type="transmembrane region" description="Helical" evidence="7">
    <location>
        <begin position="68"/>
        <end position="86"/>
    </location>
</feature>
<evidence type="ECO:0000313" key="10">
    <source>
        <dbReference type="Proteomes" id="UP000285908"/>
    </source>
</evidence>
<comment type="caution">
    <text evidence="9">The sequence shown here is derived from an EMBL/GenBank/DDBJ whole genome shotgun (WGS) entry which is preliminary data.</text>
</comment>
<organism evidence="9 10">
    <name type="scientific">Mesobaculum littorinae</name>
    <dbReference type="NCBI Taxonomy" id="2486419"/>
    <lineage>
        <taxon>Bacteria</taxon>
        <taxon>Pseudomonadati</taxon>
        <taxon>Pseudomonadota</taxon>
        <taxon>Alphaproteobacteria</taxon>
        <taxon>Rhodobacterales</taxon>
        <taxon>Roseobacteraceae</taxon>
        <taxon>Mesobaculum</taxon>
    </lineage>
</organism>
<evidence type="ECO:0000256" key="2">
    <source>
        <dbReference type="ARBA" id="ARBA00008193"/>
    </source>
</evidence>
<feature type="transmembrane region" description="Helical" evidence="7">
    <location>
        <begin position="152"/>
        <end position="170"/>
    </location>
</feature>
<dbReference type="PANTHER" id="PTHR30506">
    <property type="entry name" value="INNER MEMBRANE PROTEIN"/>
    <property type="match status" value="1"/>
</dbReference>
<evidence type="ECO:0000313" key="9">
    <source>
        <dbReference type="EMBL" id="RVV98939.1"/>
    </source>
</evidence>
<sequence>MDILPLGVWLDLLGTYVFGISGALLAVRRGLDIFGIAVLSVAAGLAGGMIRDMLLGATPPTALAEPRYLLTALAAAGTAFFGHRLVERLSKPVMMLDALGLGFFAVSGCRKALALELDPLPAILLGVLTAVGGGAVRDLLVAEPPRVLREEIYALAAMIGAAIVVVGAQAGLSDSAVAGTAVAAVFAIRVISVRFGWRAPRARGT</sequence>
<dbReference type="EMBL" id="RQXX01000002">
    <property type="protein sequence ID" value="RVV98939.1"/>
    <property type="molecule type" value="Genomic_DNA"/>
</dbReference>
<dbReference type="Pfam" id="PF03458">
    <property type="entry name" value="Gly_transporter"/>
    <property type="match status" value="2"/>
</dbReference>
<evidence type="ECO:0000256" key="6">
    <source>
        <dbReference type="ARBA" id="ARBA00023136"/>
    </source>
</evidence>
<keyword evidence="4 7" id="KW-0812">Transmembrane</keyword>
<keyword evidence="6 7" id="KW-0472">Membrane</keyword>
<evidence type="ECO:0000256" key="1">
    <source>
        <dbReference type="ARBA" id="ARBA00004651"/>
    </source>
</evidence>
<feature type="transmembrane region" description="Helical" evidence="7">
    <location>
        <begin position="6"/>
        <end position="27"/>
    </location>
</feature>
<feature type="transmembrane region" description="Helical" evidence="7">
    <location>
        <begin position="176"/>
        <end position="197"/>
    </location>
</feature>
<evidence type="ECO:0000256" key="5">
    <source>
        <dbReference type="ARBA" id="ARBA00022989"/>
    </source>
</evidence>
<reference evidence="9 10" key="1">
    <citation type="submission" date="2018-11" db="EMBL/GenBank/DDBJ databases">
        <title>Mesobaculum littorinae gen. nov., sp. nov., isolated from Littorina scabra that represents a novel genus of the order Rhodobacteraceae.</title>
        <authorList>
            <person name="Li F."/>
        </authorList>
    </citation>
    <scope>NUCLEOTIDE SEQUENCE [LARGE SCALE GENOMIC DNA]</scope>
    <source>
        <strain evidence="9 10">M0103</strain>
    </source>
</reference>
<dbReference type="PANTHER" id="PTHR30506:SF3">
    <property type="entry name" value="UPF0126 INNER MEMBRANE PROTEIN YADS-RELATED"/>
    <property type="match status" value="1"/>
</dbReference>